<comment type="caution">
    <text evidence="1">The sequence shown here is derived from an EMBL/GenBank/DDBJ whole genome shotgun (WGS) entry which is preliminary data.</text>
</comment>
<proteinExistence type="predicted"/>
<sequence length="161" mass="17926">MEEEHVRLLDSVFVGATIEDAWDEDGVRGLVIDTIRGETVRVWAENLCMTHLKKVPVSLVSVGDEGRETSIAWSSLQGAIILGSTYCCTPRLDLFTDVAIREMRILAVDGTVQTIRARWECGGLQCPDTAKDLDVDVFICQKGREARLVFCRDDLLSPVQE</sequence>
<keyword evidence="2" id="KW-1185">Reference proteome</keyword>
<organism evidence="1 2">
    <name type="scientific">Methanoculleus taiwanensis</name>
    <dbReference type="NCBI Taxonomy" id="1550565"/>
    <lineage>
        <taxon>Archaea</taxon>
        <taxon>Methanobacteriati</taxon>
        <taxon>Methanobacteriota</taxon>
        <taxon>Stenosarchaea group</taxon>
        <taxon>Methanomicrobia</taxon>
        <taxon>Methanomicrobiales</taxon>
        <taxon>Methanomicrobiaceae</taxon>
        <taxon>Methanoculleus</taxon>
    </lineage>
</organism>
<dbReference type="AlphaFoldDB" id="A0A498H293"/>
<dbReference type="Proteomes" id="UP000290932">
    <property type="component" value="Unassembled WGS sequence"/>
</dbReference>
<accession>A0A498H293</accession>
<name>A0A498H293_9EURY</name>
<gene>
    <name evidence="1" type="ORF">ABH15_03245</name>
</gene>
<dbReference type="EMBL" id="LHQS01000001">
    <property type="protein sequence ID" value="RXE57151.1"/>
    <property type="molecule type" value="Genomic_DNA"/>
</dbReference>
<evidence type="ECO:0000313" key="2">
    <source>
        <dbReference type="Proteomes" id="UP000290932"/>
    </source>
</evidence>
<protein>
    <submittedName>
        <fullName evidence="1">Uncharacterized protein</fullName>
    </submittedName>
</protein>
<reference evidence="1 2" key="1">
    <citation type="journal article" date="2015" name="Int. J. Syst. Evol. Microbiol.">
        <title>Methanoculleus taiwanensis sp. nov., a methanogen isolated from deep marine sediment at the deformation front area near Taiwan.</title>
        <authorList>
            <person name="Weng C.Y."/>
            <person name="Chen S.C."/>
            <person name="Lai M.C."/>
            <person name="Wu S.Y."/>
            <person name="Lin S."/>
            <person name="Yang T.F."/>
            <person name="Chen P.C."/>
        </authorList>
    </citation>
    <scope>NUCLEOTIDE SEQUENCE [LARGE SCALE GENOMIC DNA]</scope>
    <source>
        <strain evidence="1 2">CYW4</strain>
    </source>
</reference>
<evidence type="ECO:0000313" key="1">
    <source>
        <dbReference type="EMBL" id="RXE57151.1"/>
    </source>
</evidence>